<dbReference type="RefSeq" id="WP_047213781.1">
    <property type="nucleotide sequence ID" value="NZ_CP011568.3"/>
</dbReference>
<keyword evidence="8" id="KW-0249">Electron transport</keyword>
<evidence type="ECO:0000256" key="3">
    <source>
        <dbReference type="ARBA" id="ARBA00022448"/>
    </source>
</evidence>
<dbReference type="InterPro" id="IPR016174">
    <property type="entry name" value="Di-haem_cyt_TM"/>
</dbReference>
<keyword evidence="4" id="KW-1003">Cell membrane</keyword>
<accession>A0A0G3ETG3</accession>
<evidence type="ECO:0000313" key="16">
    <source>
        <dbReference type="Proteomes" id="UP000036700"/>
    </source>
</evidence>
<keyword evidence="16" id="KW-1185">Reference proteome</keyword>
<comment type="cofactor">
    <cofactor evidence="1">
        <name>heme b</name>
        <dbReference type="ChEBI" id="CHEBI:60344"/>
    </cofactor>
</comment>
<comment type="similarity">
    <text evidence="12">Belongs to the cytochrome b561 family.</text>
</comment>
<evidence type="ECO:0000256" key="10">
    <source>
        <dbReference type="ARBA" id="ARBA00023004"/>
    </source>
</evidence>
<feature type="transmembrane region" description="Helical" evidence="13">
    <location>
        <begin position="142"/>
        <end position="163"/>
    </location>
</feature>
<keyword evidence="9 13" id="KW-1133">Transmembrane helix</keyword>
<dbReference type="PATRIC" id="fig|445709.3.peg.1444"/>
<gene>
    <name evidence="15" type="ORF">ABW99_06750</name>
</gene>
<comment type="subcellular location">
    <subcellularLocation>
        <location evidence="2">Cell membrane</location>
        <topology evidence="2">Multi-pass membrane protein</topology>
    </subcellularLocation>
</comment>
<keyword evidence="7" id="KW-0479">Metal-binding</keyword>
<evidence type="ECO:0000256" key="6">
    <source>
        <dbReference type="ARBA" id="ARBA00022692"/>
    </source>
</evidence>
<reference evidence="16" key="1">
    <citation type="submission" date="2015-06" db="EMBL/GenBank/DDBJ databases">
        <authorList>
            <person name="Lim Y.L."/>
            <person name="Ee R."/>
            <person name="Yong D."/>
            <person name="How K.Y."/>
            <person name="Yin W.F."/>
            <person name="Chan K.G."/>
        </authorList>
    </citation>
    <scope>NUCLEOTIDE SEQUENCE [LARGE SCALE GENOMIC DNA]</scope>
    <source>
        <strain evidence="16">DSM 25325</strain>
    </source>
</reference>
<evidence type="ECO:0000313" key="15">
    <source>
        <dbReference type="EMBL" id="AKJ67961.1"/>
    </source>
</evidence>
<dbReference type="SUPFAM" id="SSF81342">
    <property type="entry name" value="Transmembrane di-heme cytochromes"/>
    <property type="match status" value="1"/>
</dbReference>
<dbReference type="GO" id="GO:0046872">
    <property type="term" value="F:metal ion binding"/>
    <property type="evidence" value="ECO:0007669"/>
    <property type="project" value="UniProtKB-KW"/>
</dbReference>
<evidence type="ECO:0000256" key="9">
    <source>
        <dbReference type="ARBA" id="ARBA00022989"/>
    </source>
</evidence>
<dbReference type="Pfam" id="PF01292">
    <property type="entry name" value="Ni_hydr_CYTB"/>
    <property type="match status" value="1"/>
</dbReference>
<organism evidence="15 16">
    <name type="scientific">Pandoraea thiooxydans</name>
    <dbReference type="NCBI Taxonomy" id="445709"/>
    <lineage>
        <taxon>Bacteria</taxon>
        <taxon>Pseudomonadati</taxon>
        <taxon>Pseudomonadota</taxon>
        <taxon>Betaproteobacteria</taxon>
        <taxon>Burkholderiales</taxon>
        <taxon>Burkholderiaceae</taxon>
        <taxon>Pandoraea</taxon>
    </lineage>
</organism>
<evidence type="ECO:0000259" key="14">
    <source>
        <dbReference type="Pfam" id="PF01292"/>
    </source>
</evidence>
<dbReference type="GO" id="GO:0020037">
    <property type="term" value="F:heme binding"/>
    <property type="evidence" value="ECO:0007669"/>
    <property type="project" value="TreeGrafter"/>
</dbReference>
<keyword evidence="6 13" id="KW-0812">Transmembrane</keyword>
<dbReference type="AlphaFoldDB" id="A0A0G3ETG3"/>
<name>A0A0G3ETG3_9BURK</name>
<evidence type="ECO:0000256" key="7">
    <source>
        <dbReference type="ARBA" id="ARBA00022723"/>
    </source>
</evidence>
<keyword evidence="10" id="KW-0408">Iron</keyword>
<dbReference type="PANTHER" id="PTHR30529">
    <property type="entry name" value="CYTOCHROME B561"/>
    <property type="match status" value="1"/>
</dbReference>
<evidence type="ECO:0000256" key="11">
    <source>
        <dbReference type="ARBA" id="ARBA00023136"/>
    </source>
</evidence>
<dbReference type="GO" id="GO:0009055">
    <property type="term" value="F:electron transfer activity"/>
    <property type="evidence" value="ECO:0007669"/>
    <property type="project" value="InterPro"/>
</dbReference>
<keyword evidence="3" id="KW-0813">Transport</keyword>
<evidence type="ECO:0000256" key="1">
    <source>
        <dbReference type="ARBA" id="ARBA00001970"/>
    </source>
</evidence>
<protein>
    <submittedName>
        <fullName evidence="15">Cytochrome B</fullName>
    </submittedName>
</protein>
<evidence type="ECO:0000256" key="2">
    <source>
        <dbReference type="ARBA" id="ARBA00004651"/>
    </source>
</evidence>
<feature type="domain" description="Cytochrome b561 bacterial/Ni-hydrogenase" evidence="14">
    <location>
        <begin position="7"/>
        <end position="175"/>
    </location>
</feature>
<feature type="transmembrane region" description="Helical" evidence="13">
    <location>
        <begin position="86"/>
        <end position="105"/>
    </location>
</feature>
<dbReference type="EMBL" id="CP011568">
    <property type="protein sequence ID" value="AKJ67961.1"/>
    <property type="molecule type" value="Genomic_DNA"/>
</dbReference>
<evidence type="ECO:0000256" key="8">
    <source>
        <dbReference type="ARBA" id="ARBA00022982"/>
    </source>
</evidence>
<keyword evidence="5" id="KW-0349">Heme</keyword>
<evidence type="ECO:0000256" key="4">
    <source>
        <dbReference type="ARBA" id="ARBA00022475"/>
    </source>
</evidence>
<dbReference type="Proteomes" id="UP000036700">
    <property type="component" value="Chromosome"/>
</dbReference>
<dbReference type="InterPro" id="IPR011577">
    <property type="entry name" value="Cyt_b561_bac/Ni-Hgenase"/>
</dbReference>
<evidence type="ECO:0000256" key="5">
    <source>
        <dbReference type="ARBA" id="ARBA00022617"/>
    </source>
</evidence>
<dbReference type="KEGG" id="ptx:ABW99_06750"/>
<dbReference type="GO" id="GO:0022904">
    <property type="term" value="P:respiratory electron transport chain"/>
    <property type="evidence" value="ECO:0007669"/>
    <property type="project" value="InterPro"/>
</dbReference>
<dbReference type="PANTHER" id="PTHR30529:SF1">
    <property type="entry name" value="CYTOCHROME B561 HOMOLOG 2"/>
    <property type="match status" value="1"/>
</dbReference>
<evidence type="ECO:0000256" key="12">
    <source>
        <dbReference type="ARBA" id="ARBA00037975"/>
    </source>
</evidence>
<dbReference type="OrthoDB" id="8723024at2"/>
<proteinExistence type="inferred from homology"/>
<dbReference type="InterPro" id="IPR052168">
    <property type="entry name" value="Cytochrome_b561_oxidase"/>
</dbReference>
<sequence>MSSTHKYDSVARALHWLVLILLVAQYAVAWTMPDIRKDTLPVGLVAWHLSLGTALLAAMVLRLVWRIGHPAPPATDVSPLLHGLSRLTHAALYLLLFIVPVMGWINASARGYAVKLFGNITLPALSSTGSALGHEMGDIHQYAAYGLLALIGLHVAAALYHHFVRRDSTLRRMLPNV</sequence>
<dbReference type="GO" id="GO:0005886">
    <property type="term" value="C:plasma membrane"/>
    <property type="evidence" value="ECO:0007669"/>
    <property type="project" value="UniProtKB-SubCell"/>
</dbReference>
<feature type="transmembrane region" description="Helical" evidence="13">
    <location>
        <begin position="45"/>
        <end position="65"/>
    </location>
</feature>
<keyword evidence="11 13" id="KW-0472">Membrane</keyword>
<dbReference type="STRING" id="445709.ABW99_06750"/>
<evidence type="ECO:0000256" key="13">
    <source>
        <dbReference type="SAM" id="Phobius"/>
    </source>
</evidence>